<dbReference type="SUPFAM" id="SSF48208">
    <property type="entry name" value="Six-hairpin glycosidases"/>
    <property type="match status" value="1"/>
</dbReference>
<comment type="similarity">
    <text evidence="5 6">Belongs to the glycosyl hydrolase 9 (cellulase E) family.</text>
</comment>
<dbReference type="Gene3D" id="2.60.40.710">
    <property type="entry name" value="Endoglucanase-like"/>
    <property type="match status" value="1"/>
</dbReference>
<dbReference type="InterPro" id="IPR033126">
    <property type="entry name" value="Glyco_hydro_9_Asp/Glu_AS"/>
</dbReference>
<feature type="domain" description="CBM3" evidence="7">
    <location>
        <begin position="79"/>
        <end position="148"/>
    </location>
</feature>
<proteinExistence type="inferred from homology"/>
<sequence>HGSWQDSSKVPVETRHVLYGALVGGPGSANDAYTDSRDDYVANEVATDYNAGFTSALAYLTAQYGGTPLAGFPVAETPDQDELFVEAKLNQPAGGTFTEVKAIVRNRSAFPARSLKNATVRYWFTLDAGVPASSLAVTTNYSECGTTP</sequence>
<dbReference type="InterPro" id="IPR001956">
    <property type="entry name" value="CBM3"/>
</dbReference>
<dbReference type="GO" id="GO:0030248">
    <property type="term" value="F:cellulose binding"/>
    <property type="evidence" value="ECO:0007669"/>
    <property type="project" value="InterPro"/>
</dbReference>
<dbReference type="GO" id="GO:0030245">
    <property type="term" value="P:cellulose catabolic process"/>
    <property type="evidence" value="ECO:0007669"/>
    <property type="project" value="UniProtKB-KW"/>
</dbReference>
<feature type="non-terminal residue" evidence="8">
    <location>
        <position position="148"/>
    </location>
</feature>
<dbReference type="AlphaFoldDB" id="A0A6B3CA31"/>
<dbReference type="SMART" id="SM01067">
    <property type="entry name" value="CBM_3"/>
    <property type="match status" value="1"/>
</dbReference>
<evidence type="ECO:0000256" key="3">
    <source>
        <dbReference type="ARBA" id="ARBA00023295"/>
    </source>
</evidence>
<dbReference type="RefSeq" id="WP_203733163.1">
    <property type="nucleotide sequence ID" value="NZ_JAAGLU010000629.1"/>
</dbReference>
<reference evidence="8" key="1">
    <citation type="submission" date="2020-01" db="EMBL/GenBank/DDBJ databases">
        <title>Insect and environment-associated Actinomycetes.</title>
        <authorList>
            <person name="Currrie C."/>
            <person name="Chevrette M."/>
            <person name="Carlson C."/>
            <person name="Stubbendieck R."/>
            <person name="Wendt-Pienkowski E."/>
        </authorList>
    </citation>
    <scope>NUCLEOTIDE SEQUENCE</scope>
    <source>
        <strain evidence="8">SID12501</strain>
    </source>
</reference>
<gene>
    <name evidence="8" type="ORF">G3I71_47625</name>
</gene>
<name>A0A6B3CA31_9ACTN</name>
<dbReference type="InterPro" id="IPR012341">
    <property type="entry name" value="6hp_glycosidase-like_sf"/>
</dbReference>
<dbReference type="PANTHER" id="PTHR22298">
    <property type="entry name" value="ENDO-1,4-BETA-GLUCANASE"/>
    <property type="match status" value="1"/>
</dbReference>
<feature type="active site" evidence="5">
    <location>
        <position position="44"/>
    </location>
</feature>
<evidence type="ECO:0000256" key="4">
    <source>
        <dbReference type="ARBA" id="ARBA00023326"/>
    </source>
</evidence>
<organism evidence="8">
    <name type="scientific">Streptomyces sp. SID12501</name>
    <dbReference type="NCBI Taxonomy" id="2706042"/>
    <lineage>
        <taxon>Bacteria</taxon>
        <taxon>Bacillati</taxon>
        <taxon>Actinomycetota</taxon>
        <taxon>Actinomycetes</taxon>
        <taxon>Kitasatosporales</taxon>
        <taxon>Streptomycetaceae</taxon>
        <taxon>Streptomyces</taxon>
    </lineage>
</organism>
<evidence type="ECO:0000256" key="5">
    <source>
        <dbReference type="PROSITE-ProRule" id="PRU10060"/>
    </source>
</evidence>
<keyword evidence="1 5" id="KW-0378">Hydrolase</keyword>
<dbReference type="InterPro" id="IPR001701">
    <property type="entry name" value="Glyco_hydro_9"/>
</dbReference>
<keyword evidence="4 5" id="KW-0624">Polysaccharide degradation</keyword>
<dbReference type="PROSITE" id="PS00698">
    <property type="entry name" value="GH9_3"/>
    <property type="match status" value="1"/>
</dbReference>
<dbReference type="Pfam" id="PF00759">
    <property type="entry name" value="Glyco_hydro_9"/>
    <property type="match status" value="1"/>
</dbReference>
<dbReference type="InterPro" id="IPR036966">
    <property type="entry name" value="CBM3_sf"/>
</dbReference>
<evidence type="ECO:0000313" key="8">
    <source>
        <dbReference type="EMBL" id="NEC93232.1"/>
    </source>
</evidence>
<evidence type="ECO:0000259" key="7">
    <source>
        <dbReference type="PROSITE" id="PS51172"/>
    </source>
</evidence>
<dbReference type="Gene3D" id="1.50.10.10">
    <property type="match status" value="1"/>
</dbReference>
<dbReference type="EMBL" id="JAAGLU010000629">
    <property type="protein sequence ID" value="NEC93232.1"/>
    <property type="molecule type" value="Genomic_DNA"/>
</dbReference>
<dbReference type="PROSITE" id="PS51172">
    <property type="entry name" value="CBM3"/>
    <property type="match status" value="1"/>
</dbReference>
<keyword evidence="2 5" id="KW-0119">Carbohydrate metabolism</keyword>
<feature type="active site" evidence="5">
    <location>
        <position position="35"/>
    </location>
</feature>
<evidence type="ECO:0000256" key="6">
    <source>
        <dbReference type="RuleBase" id="RU361166"/>
    </source>
</evidence>
<dbReference type="GO" id="GO:0008810">
    <property type="term" value="F:cellulase activity"/>
    <property type="evidence" value="ECO:0007669"/>
    <property type="project" value="UniProtKB-EC"/>
</dbReference>
<feature type="non-terminal residue" evidence="8">
    <location>
        <position position="1"/>
    </location>
</feature>
<comment type="catalytic activity">
    <reaction evidence="6">
        <text>Endohydrolysis of (1-&gt;4)-beta-D-glucosidic linkages in cellulose, lichenin and cereal beta-D-glucans.</text>
        <dbReference type="EC" id="3.2.1.4"/>
    </reaction>
</comment>
<keyword evidence="3 5" id="KW-0326">Glycosidase</keyword>
<dbReference type="EC" id="3.2.1.4" evidence="6"/>
<dbReference type="InterPro" id="IPR008928">
    <property type="entry name" value="6-hairpin_glycosidase_sf"/>
</dbReference>
<dbReference type="InterPro" id="IPR008965">
    <property type="entry name" value="CBM2/CBM3_carb-bd_dom_sf"/>
</dbReference>
<evidence type="ECO:0000256" key="2">
    <source>
        <dbReference type="ARBA" id="ARBA00023277"/>
    </source>
</evidence>
<dbReference type="SUPFAM" id="SSF49384">
    <property type="entry name" value="Carbohydrate-binding domain"/>
    <property type="match status" value="1"/>
</dbReference>
<comment type="caution">
    <text evidence="8">The sequence shown here is derived from an EMBL/GenBank/DDBJ whole genome shotgun (WGS) entry which is preliminary data.</text>
</comment>
<accession>A0A6B3CA31</accession>
<dbReference type="Pfam" id="PF00942">
    <property type="entry name" value="CBM_3"/>
    <property type="match status" value="1"/>
</dbReference>
<evidence type="ECO:0000256" key="1">
    <source>
        <dbReference type="ARBA" id="ARBA00022801"/>
    </source>
</evidence>
<keyword evidence="6" id="KW-0136">Cellulose degradation</keyword>
<protein>
    <recommendedName>
        <fullName evidence="6">Endoglucanase</fullName>
        <ecNumber evidence="6">3.2.1.4</ecNumber>
    </recommendedName>
</protein>